<keyword evidence="2" id="KW-1185">Reference proteome</keyword>
<evidence type="ECO:0000313" key="2">
    <source>
        <dbReference type="Proteomes" id="UP000492821"/>
    </source>
</evidence>
<protein>
    <submittedName>
        <fullName evidence="3">DUF4381 domain-containing protein</fullName>
    </submittedName>
</protein>
<sequence length="105" mass="12090">MNPFKTQLEDPPTVVVDNNIDLFYFLAFLPIALLLAIMAIAFIRILLINRKTQKQKAQKLSFVYQALASMENCNPTKKFSKLYEAIVFQLGDKTLFYQPTRAIMV</sequence>
<keyword evidence="1" id="KW-0812">Transmembrane</keyword>
<name>A0A7E4W7V0_PANRE</name>
<dbReference type="AlphaFoldDB" id="A0A7E4W7V0"/>
<dbReference type="WBParaSite" id="Pan_g7460.t1">
    <property type="protein sequence ID" value="Pan_g7460.t1"/>
    <property type="gene ID" value="Pan_g7460"/>
</dbReference>
<reference evidence="2" key="1">
    <citation type="journal article" date="2013" name="Genetics">
        <title>The draft genome and transcriptome of Panagrellus redivivus are shaped by the harsh demands of a free-living lifestyle.</title>
        <authorList>
            <person name="Srinivasan J."/>
            <person name="Dillman A.R."/>
            <person name="Macchietto M.G."/>
            <person name="Heikkinen L."/>
            <person name="Lakso M."/>
            <person name="Fracchia K.M."/>
            <person name="Antoshechkin I."/>
            <person name="Mortazavi A."/>
            <person name="Wong G."/>
            <person name="Sternberg P.W."/>
        </authorList>
    </citation>
    <scope>NUCLEOTIDE SEQUENCE [LARGE SCALE GENOMIC DNA]</scope>
    <source>
        <strain evidence="2">MT8872</strain>
    </source>
</reference>
<evidence type="ECO:0000256" key="1">
    <source>
        <dbReference type="SAM" id="Phobius"/>
    </source>
</evidence>
<feature type="transmembrane region" description="Helical" evidence="1">
    <location>
        <begin position="22"/>
        <end position="47"/>
    </location>
</feature>
<dbReference type="Proteomes" id="UP000492821">
    <property type="component" value="Unassembled WGS sequence"/>
</dbReference>
<organism evidence="2 3">
    <name type="scientific">Panagrellus redivivus</name>
    <name type="common">Microworm</name>
    <dbReference type="NCBI Taxonomy" id="6233"/>
    <lineage>
        <taxon>Eukaryota</taxon>
        <taxon>Metazoa</taxon>
        <taxon>Ecdysozoa</taxon>
        <taxon>Nematoda</taxon>
        <taxon>Chromadorea</taxon>
        <taxon>Rhabditida</taxon>
        <taxon>Tylenchina</taxon>
        <taxon>Panagrolaimomorpha</taxon>
        <taxon>Panagrolaimoidea</taxon>
        <taxon>Panagrolaimidae</taxon>
        <taxon>Panagrellus</taxon>
    </lineage>
</organism>
<accession>A0A7E4W7V0</accession>
<keyword evidence="1" id="KW-1133">Transmembrane helix</keyword>
<evidence type="ECO:0000313" key="3">
    <source>
        <dbReference type="WBParaSite" id="Pan_g7460.t1"/>
    </source>
</evidence>
<proteinExistence type="predicted"/>
<reference evidence="3" key="2">
    <citation type="submission" date="2020-10" db="UniProtKB">
        <authorList>
            <consortium name="WormBaseParasite"/>
        </authorList>
    </citation>
    <scope>IDENTIFICATION</scope>
</reference>
<keyword evidence="1" id="KW-0472">Membrane</keyword>